<evidence type="ECO:0000313" key="3">
    <source>
        <dbReference type="EMBL" id="QNL43776.1"/>
    </source>
</evidence>
<dbReference type="Pfam" id="PF07670">
    <property type="entry name" value="Gate"/>
    <property type="match status" value="1"/>
</dbReference>
<sequence length="298" mass="31608">MKRKLLYLFLLLTMAALLYWSQDVRAGVQEGISLCLQSAIPSLFPFFVVSSLLIDLGFADALGRRLEGLMQPLFHVGGAGAAALVLGVLGGYPVGAGTAASLYSQQVLSRDEAQRLLAFCNNCSPAFAVNILGLGVFGSGRIGLCLWLIHVLAALITGLFFRGKASERRSARLRRVKKPLPFSEAFVKAAGSGARSMAGVCAFIILFSVLLLPLRRMSGESGALLIGFTELFNGAALLSADRLGFLTAAGLLGWGGLSVHCQTLSVIPGLSSRYYWMGKSIQCVLSVLLAAAVSPLFF</sequence>
<gene>
    <name evidence="3" type="ORF">H8790_09895</name>
</gene>
<keyword evidence="1" id="KW-0812">Transmembrane</keyword>
<feature type="transmembrane region" description="Helical" evidence="1">
    <location>
        <begin position="196"/>
        <end position="214"/>
    </location>
</feature>
<feature type="transmembrane region" description="Helical" evidence="1">
    <location>
        <begin position="144"/>
        <end position="161"/>
    </location>
</feature>
<organism evidence="3 4">
    <name type="scientific">Oscillibacter hominis</name>
    <dbReference type="NCBI Taxonomy" id="2763056"/>
    <lineage>
        <taxon>Bacteria</taxon>
        <taxon>Bacillati</taxon>
        <taxon>Bacillota</taxon>
        <taxon>Clostridia</taxon>
        <taxon>Eubacteriales</taxon>
        <taxon>Oscillospiraceae</taxon>
        <taxon>Oscillibacter</taxon>
    </lineage>
</organism>
<proteinExistence type="predicted"/>
<name>A0A7G9B2J5_9FIRM</name>
<dbReference type="KEGG" id="ohi:H8790_09895"/>
<feature type="domain" description="Nucleoside transporter/FeoB GTPase Gate" evidence="2">
    <location>
        <begin position="38"/>
        <end position="133"/>
    </location>
</feature>
<reference evidence="3 4" key="1">
    <citation type="submission" date="2020-08" db="EMBL/GenBank/DDBJ databases">
        <authorList>
            <person name="Liu C."/>
            <person name="Sun Q."/>
        </authorList>
    </citation>
    <scope>NUCLEOTIDE SEQUENCE [LARGE SCALE GENOMIC DNA]</scope>
    <source>
        <strain evidence="3 4">NSJ-62</strain>
    </source>
</reference>
<keyword evidence="1" id="KW-0472">Membrane</keyword>
<dbReference type="AlphaFoldDB" id="A0A7G9B2J5"/>
<feature type="transmembrane region" description="Helical" evidence="1">
    <location>
        <begin position="74"/>
        <end position="96"/>
    </location>
</feature>
<evidence type="ECO:0000313" key="4">
    <source>
        <dbReference type="Proteomes" id="UP000515960"/>
    </source>
</evidence>
<dbReference type="RefSeq" id="WP_187332367.1">
    <property type="nucleotide sequence ID" value="NZ_CP060490.1"/>
</dbReference>
<dbReference type="Proteomes" id="UP000515960">
    <property type="component" value="Chromosome"/>
</dbReference>
<evidence type="ECO:0000256" key="1">
    <source>
        <dbReference type="SAM" id="Phobius"/>
    </source>
</evidence>
<dbReference type="InterPro" id="IPR011642">
    <property type="entry name" value="Gate_dom"/>
</dbReference>
<feature type="transmembrane region" description="Helical" evidence="1">
    <location>
        <begin position="245"/>
        <end position="267"/>
    </location>
</feature>
<feature type="transmembrane region" description="Helical" evidence="1">
    <location>
        <begin position="274"/>
        <end position="297"/>
    </location>
</feature>
<keyword evidence="4" id="KW-1185">Reference proteome</keyword>
<feature type="transmembrane region" description="Helical" evidence="1">
    <location>
        <begin position="42"/>
        <end position="62"/>
    </location>
</feature>
<keyword evidence="1" id="KW-1133">Transmembrane helix</keyword>
<dbReference type="EMBL" id="CP060490">
    <property type="protein sequence ID" value="QNL43776.1"/>
    <property type="molecule type" value="Genomic_DNA"/>
</dbReference>
<protein>
    <submittedName>
        <fullName evidence="3">Sporulation protein</fullName>
    </submittedName>
</protein>
<accession>A0A7G9B2J5</accession>
<evidence type="ECO:0000259" key="2">
    <source>
        <dbReference type="Pfam" id="PF07670"/>
    </source>
</evidence>